<dbReference type="PIRSF" id="PIRSF019271">
    <property type="entry name" value="Acid_Ptase_C"/>
    <property type="match status" value="1"/>
</dbReference>
<name>A0ABU6JTY5_9GAMM</name>
<dbReference type="EMBL" id="JAYWTM010000017">
    <property type="protein sequence ID" value="MEC5344101.1"/>
    <property type="molecule type" value="Genomic_DNA"/>
</dbReference>
<dbReference type="CDD" id="cd07534">
    <property type="entry name" value="HAD_CAP"/>
    <property type="match status" value="1"/>
</dbReference>
<dbReference type="InterPro" id="IPR036412">
    <property type="entry name" value="HAD-like_sf"/>
</dbReference>
<dbReference type="InterPro" id="IPR023214">
    <property type="entry name" value="HAD_sf"/>
</dbReference>
<dbReference type="NCBIfam" id="TIGR01533">
    <property type="entry name" value="lipo_e_P4"/>
    <property type="match status" value="1"/>
</dbReference>
<accession>A0ABU6JTY5</accession>
<dbReference type="Gene3D" id="3.40.50.1000">
    <property type="entry name" value="HAD superfamily/HAD-like"/>
    <property type="match status" value="1"/>
</dbReference>
<evidence type="ECO:0000313" key="5">
    <source>
        <dbReference type="Proteomes" id="UP001309705"/>
    </source>
</evidence>
<dbReference type="PANTHER" id="PTHR31284:SF10">
    <property type="entry name" value="ACID PHOSPHATASE-LIKE PROTEIN"/>
    <property type="match status" value="1"/>
</dbReference>
<dbReference type="SFLD" id="SFLDG01125">
    <property type="entry name" value="C1.1:_Acid_Phosphatase_Like"/>
    <property type="match status" value="1"/>
</dbReference>
<evidence type="ECO:0000313" key="4">
    <source>
        <dbReference type="EMBL" id="MEC5344101.1"/>
    </source>
</evidence>
<reference evidence="4 5" key="1">
    <citation type="journal article" date="2017" name="Int. J. Syst. Evol. Microbiol.">
        <title>Brenneria populi subsp. brevivirga subsp. nov. isolated from symptomatic bark of Populus x euramericana canker, and description of Brenneria populi subsp. populi subsp. nov.</title>
        <authorList>
            <person name="Zheng M.H."/>
            <person name="Piao C.G."/>
            <person name="Xue H."/>
            <person name="Guo M.W."/>
            <person name="Li Y."/>
        </authorList>
    </citation>
    <scope>NUCLEOTIDE SEQUENCE [LARGE SCALE GENOMIC DNA]</scope>
    <source>
        <strain evidence="4 5">D9-5</strain>
    </source>
</reference>
<gene>
    <name evidence="4" type="ORF">VSX58_16025</name>
</gene>
<evidence type="ECO:0000256" key="1">
    <source>
        <dbReference type="ARBA" id="ARBA00022723"/>
    </source>
</evidence>
<keyword evidence="2 3" id="KW-0732">Signal</keyword>
<dbReference type="PROSITE" id="PS51257">
    <property type="entry name" value="PROKAR_LIPOPROTEIN"/>
    <property type="match status" value="1"/>
</dbReference>
<keyword evidence="5" id="KW-1185">Reference proteome</keyword>
<protein>
    <submittedName>
        <fullName evidence="4">5'-nucleotidase, lipoprotein e(P4) family</fullName>
    </submittedName>
</protein>
<dbReference type="Pfam" id="PF03767">
    <property type="entry name" value="Acid_phosphat_B"/>
    <property type="match status" value="1"/>
</dbReference>
<dbReference type="InterPro" id="IPR005519">
    <property type="entry name" value="Acid_phosphat_B-like"/>
</dbReference>
<evidence type="ECO:0000256" key="3">
    <source>
        <dbReference type="SAM" id="SignalP"/>
    </source>
</evidence>
<dbReference type="InterPro" id="IPR006423">
    <property type="entry name" value="Lipo_e_P4"/>
</dbReference>
<proteinExistence type="predicted"/>
<dbReference type="RefSeq" id="WP_327618964.1">
    <property type="nucleotide sequence ID" value="NZ_JAYWTM010000017.1"/>
</dbReference>
<keyword evidence="1" id="KW-0479">Metal-binding</keyword>
<feature type="chain" id="PRO_5046551826" evidence="3">
    <location>
        <begin position="24"/>
        <end position="276"/>
    </location>
</feature>
<dbReference type="SFLD" id="SFLDS00003">
    <property type="entry name" value="Haloacid_Dehalogenase"/>
    <property type="match status" value="1"/>
</dbReference>
<comment type="caution">
    <text evidence="4">The sequence shown here is derived from an EMBL/GenBank/DDBJ whole genome shotgun (WGS) entry which is preliminary data.</text>
</comment>
<sequence length="276" mass="30283">MAQAHCKKIFLGAAVGMALLTLAGCAQHPKDEQQAPRQLSNQMVLALNWFQQSGEYRALAHQAFNSAQRAFDQAKPAAGKKKAVVVDLDETMLDNSAYAGWQVRQNKTFDGASWAKWSQAAQAQAIPGAVRFANYVNSHGGTMFYVSNRRQSEFDATVANMRTLGFTGMSAKTVLLAQDSSNKQARFDSIKNAGYDIVVYAGDNLNDFGAATYHQDNAQRRAFVGANEDKFGAEFIVLPNPLYGDWESGLATDYNKLTPQQKLQARAQAVQAWDGR</sequence>
<dbReference type="PANTHER" id="PTHR31284">
    <property type="entry name" value="ACID PHOSPHATASE-LIKE PROTEIN"/>
    <property type="match status" value="1"/>
</dbReference>
<evidence type="ECO:0000256" key="2">
    <source>
        <dbReference type="ARBA" id="ARBA00022729"/>
    </source>
</evidence>
<organism evidence="4 5">
    <name type="scientific">Brenneria populi</name>
    <dbReference type="NCBI Taxonomy" id="1505588"/>
    <lineage>
        <taxon>Bacteria</taxon>
        <taxon>Pseudomonadati</taxon>
        <taxon>Pseudomonadota</taxon>
        <taxon>Gammaproteobacteria</taxon>
        <taxon>Enterobacterales</taxon>
        <taxon>Pectobacteriaceae</taxon>
        <taxon>Brenneria</taxon>
    </lineage>
</organism>
<feature type="signal peptide" evidence="3">
    <location>
        <begin position="1"/>
        <end position="23"/>
    </location>
</feature>
<dbReference type="SUPFAM" id="SSF56784">
    <property type="entry name" value="HAD-like"/>
    <property type="match status" value="1"/>
</dbReference>
<dbReference type="Proteomes" id="UP001309705">
    <property type="component" value="Unassembled WGS sequence"/>
</dbReference>
<keyword evidence="4" id="KW-0449">Lipoprotein</keyword>